<dbReference type="InterPro" id="IPR000305">
    <property type="entry name" value="GIY-YIG_endonuc"/>
</dbReference>
<evidence type="ECO:0000313" key="2">
    <source>
        <dbReference type="EMBL" id="EJR12442.1"/>
    </source>
</evidence>
<name>A0A9W5K279_BACC8</name>
<protein>
    <recommendedName>
        <fullName evidence="1">GIY-YIG domain-containing protein</fullName>
    </recommendedName>
</protein>
<evidence type="ECO:0000259" key="1">
    <source>
        <dbReference type="PROSITE" id="PS50164"/>
    </source>
</evidence>
<reference evidence="2" key="1">
    <citation type="submission" date="2012-04" db="EMBL/GenBank/DDBJ databases">
        <title>The Genome Sequence of Bacillus cereus VD014.</title>
        <authorList>
            <consortium name="The Broad Institute Genome Sequencing Platform"/>
            <consortium name="The Broad Institute Genome Sequencing Center for Infectious Disease"/>
            <person name="Feldgarden M."/>
            <person name="Van der Auwera G.A."/>
            <person name="Mahillon J."/>
            <person name="Duprez V."/>
            <person name="Timmery S."/>
            <person name="Mattelet C."/>
            <person name="Dierick K."/>
            <person name="Sun M."/>
            <person name="Yu Z."/>
            <person name="Zhu L."/>
            <person name="Hu X."/>
            <person name="Shank E.B."/>
            <person name="Swiecicka I."/>
            <person name="Hansen B.M."/>
            <person name="Andrup L."/>
            <person name="Young S.K."/>
            <person name="Zeng Q."/>
            <person name="Gargeya S."/>
            <person name="Fitzgerald M."/>
            <person name="Haas B."/>
            <person name="Abouelleil A."/>
            <person name="Alvarado L."/>
            <person name="Arachchi H.M."/>
            <person name="Berlin A."/>
            <person name="Chapman S.B."/>
            <person name="Goldberg J."/>
            <person name="Griggs A."/>
            <person name="Gujja S."/>
            <person name="Hansen M."/>
            <person name="Howarth C."/>
            <person name="Imamovic A."/>
            <person name="Larimer J."/>
            <person name="McCowen C."/>
            <person name="Montmayeur A."/>
            <person name="Murphy C."/>
            <person name="Neiman D."/>
            <person name="Pearson M."/>
            <person name="Priest M."/>
            <person name="Roberts A."/>
            <person name="Saif S."/>
            <person name="Shea T."/>
            <person name="Sisk P."/>
            <person name="Sykes S."/>
            <person name="Wortman J."/>
            <person name="Nusbaum C."/>
            <person name="Birren B."/>
        </authorList>
    </citation>
    <scope>NUCLEOTIDE SEQUENCE</scope>
    <source>
        <strain evidence="2">VD014</strain>
    </source>
</reference>
<gene>
    <name evidence="2" type="ORF">IIA_05635</name>
</gene>
<organism evidence="2 3">
    <name type="scientific">Bacillus cereus (strain VD014)</name>
    <dbReference type="NCBI Taxonomy" id="1053223"/>
    <lineage>
        <taxon>Bacteria</taxon>
        <taxon>Bacillati</taxon>
        <taxon>Bacillota</taxon>
        <taxon>Bacilli</taxon>
        <taxon>Bacillales</taxon>
        <taxon>Bacillaceae</taxon>
        <taxon>Bacillus</taxon>
        <taxon>Bacillus cereus group</taxon>
    </lineage>
</organism>
<dbReference type="SUPFAM" id="SSF52540">
    <property type="entry name" value="P-loop containing nucleoside triphosphate hydrolases"/>
    <property type="match status" value="1"/>
</dbReference>
<dbReference type="Pfam" id="PF09848">
    <property type="entry name" value="SLFN-g3_helicase"/>
    <property type="match status" value="1"/>
</dbReference>
<dbReference type="AlphaFoldDB" id="A0A9W5K279"/>
<accession>A0A9W5K279</accession>
<dbReference type="PROSITE" id="PS50164">
    <property type="entry name" value="GIY_YIG"/>
    <property type="match status" value="1"/>
</dbReference>
<sequence length="563" mass="65745">MSTLNRIKVANKEFKFPIKELPEHLHLKSTVYILFDNDKTQIYIGITTSVKTRSVDHFNDVRKKGFDKMLVFSGVELDEAIARGVESKLLKLILADGKYSRSQIINSRLNQNIPDQIKIMKKVDWFVEEIWKHMYENKFVLTKNLDIVTNNLLFKYSPFTCLDKFQQETLEDIITNLVSETPVKSISDIIGGPGTGKSLLVIKLVFELVYTRGVSQDRISIYVPQVPNHKKIIQLLKLLDLTRVKVLRGKNLVNGKFDILIVDEAHRMKKYYAKQANVLKYLNKGDYNDLSLAFNNSNHLIVLRDSLQFVRPSDINHKEFNNLIDHFLKEDSVKYKRYILNEQHRIHGGNEYINFIEKFLGIERIESRIDLTNDECENFGEYNIREAQNVKQLHEVIKDLDQECSLCRIAAGYYVEWASKRFSKKIVRDPYNRDIIYDFDFDGYKLIWNSTDEEWVSSNNSVNEVGCVHTLQGADLNYCGVIIGDDVYYDIKTNRLEINVDKVKDRNAIPIGFDGQSESYEELREYVLNAYYVLLTRGIRGTFVYFVDKTVTDHFYKVKKNYQ</sequence>
<dbReference type="Proteomes" id="UP000006607">
    <property type="component" value="Unassembled WGS sequence"/>
</dbReference>
<evidence type="ECO:0000313" key="3">
    <source>
        <dbReference type="Proteomes" id="UP000006607"/>
    </source>
</evidence>
<dbReference type="InterPro" id="IPR027417">
    <property type="entry name" value="P-loop_NTPase"/>
</dbReference>
<dbReference type="EMBL" id="AHER01000061">
    <property type="protein sequence ID" value="EJR12442.1"/>
    <property type="molecule type" value="Genomic_DNA"/>
</dbReference>
<dbReference type="InterPro" id="IPR018647">
    <property type="entry name" value="SLFN_3-like_DNA/RNA_helicase"/>
</dbReference>
<dbReference type="SUPFAM" id="SSF82771">
    <property type="entry name" value="GIY-YIG endonuclease"/>
    <property type="match status" value="1"/>
</dbReference>
<proteinExistence type="predicted"/>
<feature type="domain" description="GIY-YIG" evidence="1">
    <location>
        <begin position="27"/>
        <end position="101"/>
    </location>
</feature>
<dbReference type="Pfam" id="PF01541">
    <property type="entry name" value="GIY-YIG"/>
    <property type="match status" value="1"/>
</dbReference>
<comment type="caution">
    <text evidence="2">The sequence shown here is derived from an EMBL/GenBank/DDBJ whole genome shotgun (WGS) entry which is preliminary data.</text>
</comment>
<dbReference type="InterPro" id="IPR035901">
    <property type="entry name" value="GIY-YIG_endonuc_sf"/>
</dbReference>
<dbReference type="Gene3D" id="3.40.50.300">
    <property type="entry name" value="P-loop containing nucleotide triphosphate hydrolases"/>
    <property type="match status" value="1"/>
</dbReference>
<dbReference type="RefSeq" id="WP_000105758.1">
    <property type="nucleotide sequence ID" value="NZ_JH792026.1"/>
</dbReference>